<organism evidence="9 10">
    <name type="scientific">Parapedobacter luteus</name>
    <dbReference type="NCBI Taxonomy" id="623280"/>
    <lineage>
        <taxon>Bacteria</taxon>
        <taxon>Pseudomonadati</taxon>
        <taxon>Bacteroidota</taxon>
        <taxon>Sphingobacteriia</taxon>
        <taxon>Sphingobacteriales</taxon>
        <taxon>Sphingobacteriaceae</taxon>
        <taxon>Parapedobacter</taxon>
    </lineage>
</organism>
<protein>
    <submittedName>
        <fullName evidence="9">Predicted PurR-regulated permease PerM</fullName>
    </submittedName>
</protein>
<comment type="subcellular location">
    <subcellularLocation>
        <location evidence="1">Cell membrane</location>
        <topology evidence="1">Multi-pass membrane protein</topology>
    </subcellularLocation>
</comment>
<feature type="transmembrane region" description="Helical" evidence="8">
    <location>
        <begin position="15"/>
        <end position="48"/>
    </location>
</feature>
<keyword evidence="3" id="KW-0813">Transport</keyword>
<evidence type="ECO:0000256" key="3">
    <source>
        <dbReference type="ARBA" id="ARBA00022448"/>
    </source>
</evidence>
<feature type="transmembrane region" description="Helical" evidence="8">
    <location>
        <begin position="60"/>
        <end position="82"/>
    </location>
</feature>
<keyword evidence="4" id="KW-1003">Cell membrane</keyword>
<keyword evidence="6 8" id="KW-1133">Transmembrane helix</keyword>
<evidence type="ECO:0000256" key="1">
    <source>
        <dbReference type="ARBA" id="ARBA00004651"/>
    </source>
</evidence>
<dbReference type="EMBL" id="FUYS01000005">
    <property type="protein sequence ID" value="SKB63831.1"/>
    <property type="molecule type" value="Genomic_DNA"/>
</dbReference>
<comment type="similarity">
    <text evidence="2">Belongs to the autoinducer-2 exporter (AI-2E) (TC 2.A.86) family.</text>
</comment>
<dbReference type="PANTHER" id="PTHR21716:SF53">
    <property type="entry name" value="PERMEASE PERM-RELATED"/>
    <property type="match status" value="1"/>
</dbReference>
<evidence type="ECO:0000256" key="4">
    <source>
        <dbReference type="ARBA" id="ARBA00022475"/>
    </source>
</evidence>
<name>A0A1T5CWW2_9SPHI</name>
<proteinExistence type="inferred from homology"/>
<dbReference type="Pfam" id="PF01594">
    <property type="entry name" value="AI-2E_transport"/>
    <property type="match status" value="1"/>
</dbReference>
<feature type="transmembrane region" description="Helical" evidence="8">
    <location>
        <begin position="233"/>
        <end position="260"/>
    </location>
</feature>
<keyword evidence="7 8" id="KW-0472">Membrane</keyword>
<sequence length="364" mass="40117">MPPKSNPVARFNEVLFFLVLVFGILYVAKSFLIPVAIGGMMAMLLVPLCRRLEKWKIPRGFSAIICVLLLLLLLLGVCYLLINQVVALGKDLPMIGAKLNEMLNSGHDYISEHFQLPVDQQKAYLQNQITGLTNLAGKFVGDIFRSLLSLLVHLLIIFAYTALLLIYRRRIKNFVLDLVRRYAGRTSLDEAHDVVRKTTDVASAYLAGVCMVALIFSVINTIGLAIIGIENALFFGMMVAFINIIPYIGSVAGSSIVILYTFITRDTLVTPIIVALFFIVMQQIDSYILTPKITGGKIALNALATLMALLLGNLVWGVAGMILFVPFLGVTKVIFDHVESLKPFGTLIGDRDAKSKAEKKPAIR</sequence>
<reference evidence="9 10" key="1">
    <citation type="submission" date="2017-02" db="EMBL/GenBank/DDBJ databases">
        <authorList>
            <person name="Peterson S.W."/>
        </authorList>
    </citation>
    <scope>NUCLEOTIDE SEQUENCE [LARGE SCALE GENOMIC DNA]</scope>
    <source>
        <strain evidence="9 10">DSM 22899</strain>
    </source>
</reference>
<dbReference type="STRING" id="623280.SAMN05660226_02426"/>
<dbReference type="GO" id="GO:0005886">
    <property type="term" value="C:plasma membrane"/>
    <property type="evidence" value="ECO:0007669"/>
    <property type="project" value="UniProtKB-SubCell"/>
</dbReference>
<evidence type="ECO:0000313" key="9">
    <source>
        <dbReference type="EMBL" id="SKB63831.1"/>
    </source>
</evidence>
<evidence type="ECO:0000256" key="5">
    <source>
        <dbReference type="ARBA" id="ARBA00022692"/>
    </source>
</evidence>
<evidence type="ECO:0000256" key="6">
    <source>
        <dbReference type="ARBA" id="ARBA00022989"/>
    </source>
</evidence>
<feature type="transmembrane region" description="Helical" evidence="8">
    <location>
        <begin position="143"/>
        <end position="167"/>
    </location>
</feature>
<dbReference type="InterPro" id="IPR002549">
    <property type="entry name" value="AI-2E-like"/>
</dbReference>
<gene>
    <name evidence="9" type="ORF">SAMN05660226_02426</name>
</gene>
<feature type="transmembrane region" description="Helical" evidence="8">
    <location>
        <begin position="304"/>
        <end position="328"/>
    </location>
</feature>
<keyword evidence="10" id="KW-1185">Reference proteome</keyword>
<dbReference type="OrthoDB" id="9793390at2"/>
<feature type="transmembrane region" description="Helical" evidence="8">
    <location>
        <begin position="267"/>
        <end position="284"/>
    </location>
</feature>
<dbReference type="Proteomes" id="UP000190541">
    <property type="component" value="Unassembled WGS sequence"/>
</dbReference>
<dbReference type="RefSeq" id="WP_079717106.1">
    <property type="nucleotide sequence ID" value="NZ_FUYS01000005.1"/>
</dbReference>
<evidence type="ECO:0000256" key="7">
    <source>
        <dbReference type="ARBA" id="ARBA00023136"/>
    </source>
</evidence>
<evidence type="ECO:0000256" key="2">
    <source>
        <dbReference type="ARBA" id="ARBA00009773"/>
    </source>
</evidence>
<evidence type="ECO:0000256" key="8">
    <source>
        <dbReference type="SAM" id="Phobius"/>
    </source>
</evidence>
<feature type="transmembrane region" description="Helical" evidence="8">
    <location>
        <begin position="204"/>
        <end position="227"/>
    </location>
</feature>
<dbReference type="PANTHER" id="PTHR21716">
    <property type="entry name" value="TRANSMEMBRANE PROTEIN"/>
    <property type="match status" value="1"/>
</dbReference>
<keyword evidence="5 8" id="KW-0812">Transmembrane</keyword>
<evidence type="ECO:0000313" key="10">
    <source>
        <dbReference type="Proteomes" id="UP000190541"/>
    </source>
</evidence>
<accession>A0A1T5CWW2</accession>
<dbReference type="AlphaFoldDB" id="A0A1T5CWW2"/>